<feature type="domain" description="Purine catabolism PurC-like" evidence="3">
    <location>
        <begin position="6"/>
        <end position="118"/>
    </location>
</feature>
<evidence type="ECO:0000259" key="5">
    <source>
        <dbReference type="Pfam" id="PF17853"/>
    </source>
</evidence>
<feature type="compositionally biased region" description="Basic and acidic residues" evidence="2">
    <location>
        <begin position="236"/>
        <end position="255"/>
    </location>
</feature>
<dbReference type="InterPro" id="IPR041522">
    <property type="entry name" value="CdaR_GGDEF"/>
</dbReference>
<evidence type="ECO:0000259" key="4">
    <source>
        <dbReference type="Pfam" id="PF13556"/>
    </source>
</evidence>
<accession>A0A4Q8BFM6</accession>
<dbReference type="InterPro" id="IPR012914">
    <property type="entry name" value="PucR_dom"/>
</dbReference>
<organism evidence="6 7">
    <name type="scientific">Micromonospora kangleipakensis</name>
    <dbReference type="NCBI Taxonomy" id="1077942"/>
    <lineage>
        <taxon>Bacteria</taxon>
        <taxon>Bacillati</taxon>
        <taxon>Actinomycetota</taxon>
        <taxon>Actinomycetes</taxon>
        <taxon>Micromonosporales</taxon>
        <taxon>Micromonosporaceae</taxon>
        <taxon>Micromonospora</taxon>
    </lineage>
</organism>
<comment type="caution">
    <text evidence="6">The sequence shown here is derived from an EMBL/GenBank/DDBJ whole genome shotgun (WGS) entry which is preliminary data.</text>
</comment>
<dbReference type="PANTHER" id="PTHR33744">
    <property type="entry name" value="CARBOHYDRATE DIACID REGULATOR"/>
    <property type="match status" value="1"/>
</dbReference>
<dbReference type="InterPro" id="IPR042070">
    <property type="entry name" value="PucR_C-HTH_sf"/>
</dbReference>
<proteinExistence type="inferred from homology"/>
<comment type="similarity">
    <text evidence="1">Belongs to the CdaR family.</text>
</comment>
<keyword evidence="7" id="KW-1185">Reference proteome</keyword>
<dbReference type="Gene3D" id="1.10.10.2840">
    <property type="entry name" value="PucR C-terminal helix-turn-helix domain"/>
    <property type="match status" value="1"/>
</dbReference>
<reference evidence="6 7" key="1">
    <citation type="submission" date="2019-02" db="EMBL/GenBank/DDBJ databases">
        <title>Sequencing the genomes of 1000 actinobacteria strains.</title>
        <authorList>
            <person name="Klenk H.-P."/>
        </authorList>
    </citation>
    <scope>NUCLEOTIDE SEQUENCE [LARGE SCALE GENOMIC DNA]</scope>
    <source>
        <strain evidence="6 7">DSM 45612</strain>
    </source>
</reference>
<dbReference type="InterPro" id="IPR051448">
    <property type="entry name" value="CdaR-like_regulators"/>
</dbReference>
<dbReference type="RefSeq" id="WP_130337656.1">
    <property type="nucleotide sequence ID" value="NZ_SHLD01000001.1"/>
</dbReference>
<dbReference type="AlphaFoldDB" id="A0A4Q8BFM6"/>
<feature type="region of interest" description="Disordered" evidence="2">
    <location>
        <begin position="236"/>
        <end position="259"/>
    </location>
</feature>
<evidence type="ECO:0000259" key="3">
    <source>
        <dbReference type="Pfam" id="PF07905"/>
    </source>
</evidence>
<evidence type="ECO:0000313" key="6">
    <source>
        <dbReference type="EMBL" id="RZU76772.1"/>
    </source>
</evidence>
<dbReference type="EMBL" id="SHLD01000001">
    <property type="protein sequence ID" value="RZU76772.1"/>
    <property type="molecule type" value="Genomic_DNA"/>
</dbReference>
<dbReference type="Pfam" id="PF17853">
    <property type="entry name" value="GGDEF_2"/>
    <property type="match status" value="1"/>
</dbReference>
<evidence type="ECO:0000256" key="1">
    <source>
        <dbReference type="ARBA" id="ARBA00006754"/>
    </source>
</evidence>
<feature type="domain" description="CdaR GGDEF-like" evidence="5">
    <location>
        <begin position="298"/>
        <end position="424"/>
    </location>
</feature>
<gene>
    <name evidence="6" type="ORF">EV384_5458</name>
</gene>
<dbReference type="InterPro" id="IPR025736">
    <property type="entry name" value="PucR_C-HTH_dom"/>
</dbReference>
<dbReference type="OrthoDB" id="8450798at2"/>
<feature type="domain" description="PucR C-terminal helix-turn-helix" evidence="4">
    <location>
        <begin position="477"/>
        <end position="535"/>
    </location>
</feature>
<dbReference type="Proteomes" id="UP000294114">
    <property type="component" value="Unassembled WGS sequence"/>
</dbReference>
<sequence length="545" mass="57297">MLLREALDRPRLRLTLLVGADELERPVSRVYVTDLPDPRRYLSGGELVLTGLMWRREPADSEAFVAACAAAEVAAIGAGDAAFGSVPEDLVEACRRHHMPLFEVPVEISFREVIDEVTPSLWARRFTGLATVLGRHRGLVAAIAAGARLADLLQPVAADLGVDCWVLAPTGRLVAATAALPAGAPADLATAFLAAGRLPARVTVDGRRLEMVGVPGRPAHRLASWLLAYAARDRTHASAGTRDRTAPPSGARDRTAPPALPDAAAELTSLIAMERAQVDEAARIERRLADQLGAALAGRGGPADVRGRLLACGLAPDATFLAVATSLTGLSTPSELAVAVCDEIVRPAGEPAAVTGDAIPDAVLAVLAVAPERAAAVLDTIRTSVAVLSCGLGTGRLAVGVSAPVTGAEALTGAVAEARHALRTALARPDRATVVCAGELASHLLLLAGVPADTRRAFRDRLLSPLIEYDRAHHADLLQTLDAFLASAGSWSRCAALLHVHVNTLRYRIGRIEQLTGRDLSRFEDRVDFFLALRLPSNGDLPFGR</sequence>
<protein>
    <submittedName>
        <fullName evidence="6">PucR-like helix-turn-helix protein</fullName>
    </submittedName>
</protein>
<evidence type="ECO:0000313" key="7">
    <source>
        <dbReference type="Proteomes" id="UP000294114"/>
    </source>
</evidence>
<evidence type="ECO:0000256" key="2">
    <source>
        <dbReference type="SAM" id="MobiDB-lite"/>
    </source>
</evidence>
<dbReference type="Pfam" id="PF07905">
    <property type="entry name" value="PucR"/>
    <property type="match status" value="1"/>
</dbReference>
<name>A0A4Q8BFM6_9ACTN</name>
<dbReference type="PANTHER" id="PTHR33744:SF17">
    <property type="entry name" value="CONSERVED PROTEIN"/>
    <property type="match status" value="1"/>
</dbReference>
<dbReference type="Pfam" id="PF13556">
    <property type="entry name" value="HTH_30"/>
    <property type="match status" value="1"/>
</dbReference>